<keyword evidence="3 4" id="KW-0418">Kinase</keyword>
<feature type="domain" description="Carbohydrate kinase PfkB" evidence="6">
    <location>
        <begin position="1"/>
        <end position="303"/>
    </location>
</feature>
<evidence type="ECO:0000256" key="3">
    <source>
        <dbReference type="ARBA" id="ARBA00022777"/>
    </source>
</evidence>
<dbReference type="STRING" id="1070870.SAMN05444351_3336"/>
<protein>
    <submittedName>
        <fullName evidence="7">Ribokinase</fullName>
    </submittedName>
</protein>
<evidence type="ECO:0000256" key="4">
    <source>
        <dbReference type="RuleBase" id="RU003704"/>
    </source>
</evidence>
<dbReference type="GO" id="GO:0016301">
    <property type="term" value="F:kinase activity"/>
    <property type="evidence" value="ECO:0007669"/>
    <property type="project" value="UniProtKB-KW"/>
</dbReference>
<dbReference type="OrthoDB" id="7946249at2"/>
<dbReference type="Pfam" id="PF00294">
    <property type="entry name" value="PfkB"/>
    <property type="match status" value="1"/>
</dbReference>
<name>A0A1M5MXM2_9ACTN</name>
<keyword evidence="8" id="KW-1185">Reference proteome</keyword>
<dbReference type="Proteomes" id="UP000184471">
    <property type="component" value="Unassembled WGS sequence"/>
</dbReference>
<dbReference type="PROSITE" id="PS00583">
    <property type="entry name" value="PFKB_KINASES_1"/>
    <property type="match status" value="1"/>
</dbReference>
<dbReference type="InterPro" id="IPR002173">
    <property type="entry name" value="Carboh/pur_kinase_PfkB_CS"/>
</dbReference>
<evidence type="ECO:0000256" key="1">
    <source>
        <dbReference type="ARBA" id="ARBA00010688"/>
    </source>
</evidence>
<sequence length="321" mass="31397">MTGVVVLGQVGRDLVLQVTELPGAGGSADVGERLEVAGGKGANQAVALAQLGLPVALVGVVGEDGEPLLDRARADGVDVTAVVRRPGVPSALLVDVVEADGTRRLLEDVPDGVLLTAADVAAAGDLLAGCAALVLQLQQPGEAVRAALDRVGPDALVVADGAPADDGTRDAVLARAAVLRADASEAALLVGRGLDGVGDVRAAARELLAAGPRLVALSAGADGDLVAWRGGPSPAAGGQPWPDDGDLLLPLHDHHPADPTGGGDSTVAALTAAVLGGATPEDAARAASAAATLTVGRLGGRPALTAADLAAQVARERAAQA</sequence>
<dbReference type="GO" id="GO:0005829">
    <property type="term" value="C:cytosol"/>
    <property type="evidence" value="ECO:0007669"/>
    <property type="project" value="TreeGrafter"/>
</dbReference>
<dbReference type="EMBL" id="FQVX01000003">
    <property type="protein sequence ID" value="SHG81965.1"/>
    <property type="molecule type" value="Genomic_DNA"/>
</dbReference>
<gene>
    <name evidence="7" type="ORF">SAMN05444351_3336</name>
</gene>
<evidence type="ECO:0000256" key="2">
    <source>
        <dbReference type="ARBA" id="ARBA00022679"/>
    </source>
</evidence>
<feature type="region of interest" description="Disordered" evidence="5">
    <location>
        <begin position="230"/>
        <end position="265"/>
    </location>
</feature>
<accession>A0A1M5MXM2</accession>
<dbReference type="PRINTS" id="PR00990">
    <property type="entry name" value="RIBOKINASE"/>
</dbReference>
<evidence type="ECO:0000313" key="7">
    <source>
        <dbReference type="EMBL" id="SHG81965.1"/>
    </source>
</evidence>
<dbReference type="PROSITE" id="PS00584">
    <property type="entry name" value="PFKB_KINASES_2"/>
    <property type="match status" value="1"/>
</dbReference>
<dbReference type="RefSeq" id="WP_073421392.1">
    <property type="nucleotide sequence ID" value="NZ_FQVX01000003.1"/>
</dbReference>
<proteinExistence type="inferred from homology"/>
<dbReference type="PANTHER" id="PTHR10584:SF166">
    <property type="entry name" value="RIBOKINASE"/>
    <property type="match status" value="1"/>
</dbReference>
<dbReference type="InterPro" id="IPR002139">
    <property type="entry name" value="Ribo/fructo_kinase"/>
</dbReference>
<reference evidence="7 8" key="1">
    <citation type="submission" date="2016-11" db="EMBL/GenBank/DDBJ databases">
        <authorList>
            <person name="Jaros S."/>
            <person name="Januszkiewicz K."/>
            <person name="Wedrychowicz H."/>
        </authorList>
    </citation>
    <scope>NUCLEOTIDE SEQUENCE [LARGE SCALE GENOMIC DNA]</scope>
    <source>
        <strain evidence="7 8">DSM 45408</strain>
    </source>
</reference>
<dbReference type="InterPro" id="IPR029056">
    <property type="entry name" value="Ribokinase-like"/>
</dbReference>
<keyword evidence="2 4" id="KW-0808">Transferase</keyword>
<evidence type="ECO:0000259" key="6">
    <source>
        <dbReference type="Pfam" id="PF00294"/>
    </source>
</evidence>
<evidence type="ECO:0000256" key="5">
    <source>
        <dbReference type="SAM" id="MobiDB-lite"/>
    </source>
</evidence>
<dbReference type="Gene3D" id="3.40.1190.20">
    <property type="match status" value="1"/>
</dbReference>
<evidence type="ECO:0000313" key="8">
    <source>
        <dbReference type="Proteomes" id="UP000184471"/>
    </source>
</evidence>
<comment type="similarity">
    <text evidence="1 4">Belongs to the carbohydrate kinase PfkB family.</text>
</comment>
<dbReference type="InterPro" id="IPR011611">
    <property type="entry name" value="PfkB_dom"/>
</dbReference>
<dbReference type="AlphaFoldDB" id="A0A1M5MXM2"/>
<dbReference type="GO" id="GO:0006796">
    <property type="term" value="P:phosphate-containing compound metabolic process"/>
    <property type="evidence" value="ECO:0007669"/>
    <property type="project" value="UniProtKB-ARBA"/>
</dbReference>
<dbReference type="SUPFAM" id="SSF53613">
    <property type="entry name" value="Ribokinase-like"/>
    <property type="match status" value="1"/>
</dbReference>
<organism evidence="7 8">
    <name type="scientific">Geodermatophilus nigrescens</name>
    <dbReference type="NCBI Taxonomy" id="1070870"/>
    <lineage>
        <taxon>Bacteria</taxon>
        <taxon>Bacillati</taxon>
        <taxon>Actinomycetota</taxon>
        <taxon>Actinomycetes</taxon>
        <taxon>Geodermatophilales</taxon>
        <taxon>Geodermatophilaceae</taxon>
        <taxon>Geodermatophilus</taxon>
    </lineage>
</organism>
<dbReference type="PANTHER" id="PTHR10584">
    <property type="entry name" value="SUGAR KINASE"/>
    <property type="match status" value="1"/>
</dbReference>